<dbReference type="GO" id="GO:0003729">
    <property type="term" value="F:mRNA binding"/>
    <property type="evidence" value="ECO:0007669"/>
    <property type="project" value="TreeGrafter"/>
</dbReference>
<accession>A0A9D3V7Z1</accession>
<sequence length="458" mass="52198">MLQCFLRFSKTVTTVPSSLTSPINPLFLLFYSSSPNPPPNHRQPSPSPIASPTRVLKLISAQSDPLLAKEIFDVATTQPGFRHSYSSFLVLILKLGRSKHFSLVDDLLVRLKSDQYRVTPTLFSYLIKIYAEADLSEKALSVFYKMLEFNVKPLPRHLNRILELLVSHRNFIMPAFDLFKTAHKYGVFPNTKSYNILMGAFCLNGDLSIAYKLFNKMFERDVMPDVESYRILMQGLCRKSQVNRAVDLLEDMLNKGFVPDSLSYTTLLNSLCRKKKLREAYKLLCRMKVKGCNPDIVHYNTVMLGFCREGRAMDAVKVLEDMPSNGCLPNLVSYRTLVGGLCDQGMFDEAKKYMEEMLSKGFSPHFSVSHALIKGFCSVGKIDAATEVLGEMLESREVPHTDTWGMIVPTICEDYETEKMEEILEEVMKIEIKRDTRIVEAGIGLEDYLIRKIRNRSK</sequence>
<dbReference type="PANTHER" id="PTHR47934">
    <property type="entry name" value="PENTATRICOPEPTIDE REPEAT-CONTAINING PROTEIN PET309, MITOCHONDRIAL"/>
    <property type="match status" value="1"/>
</dbReference>
<feature type="repeat" description="PPR" evidence="3">
    <location>
        <begin position="295"/>
        <end position="329"/>
    </location>
</feature>
<dbReference type="Pfam" id="PF01535">
    <property type="entry name" value="PPR"/>
    <property type="match status" value="2"/>
</dbReference>
<dbReference type="PANTHER" id="PTHR47934:SF6">
    <property type="entry name" value="MITOCHONDRIAL GROUP I INTRON SPLICING FACTOR CCM1-RELATED"/>
    <property type="match status" value="1"/>
</dbReference>
<comment type="caution">
    <text evidence="4">The sequence shown here is derived from an EMBL/GenBank/DDBJ whole genome shotgun (WGS) entry which is preliminary data.</text>
</comment>
<feature type="repeat" description="PPR" evidence="3">
    <location>
        <begin position="260"/>
        <end position="294"/>
    </location>
</feature>
<dbReference type="EMBL" id="JAIQCV010000008">
    <property type="protein sequence ID" value="KAH1073809.1"/>
    <property type="molecule type" value="Genomic_DNA"/>
</dbReference>
<dbReference type="GO" id="GO:0005739">
    <property type="term" value="C:mitochondrion"/>
    <property type="evidence" value="ECO:0007669"/>
    <property type="project" value="TreeGrafter"/>
</dbReference>
<feature type="repeat" description="PPR" evidence="3">
    <location>
        <begin position="190"/>
        <end position="224"/>
    </location>
</feature>
<dbReference type="GO" id="GO:0007005">
    <property type="term" value="P:mitochondrion organization"/>
    <property type="evidence" value="ECO:0007669"/>
    <property type="project" value="TreeGrafter"/>
</dbReference>
<evidence type="ECO:0000313" key="5">
    <source>
        <dbReference type="Proteomes" id="UP000828251"/>
    </source>
</evidence>
<dbReference type="OrthoDB" id="185373at2759"/>
<feature type="repeat" description="PPR" evidence="3">
    <location>
        <begin position="225"/>
        <end position="259"/>
    </location>
</feature>
<gene>
    <name evidence="4" type="ORF">J1N35_026137</name>
</gene>
<dbReference type="NCBIfam" id="TIGR00756">
    <property type="entry name" value="PPR"/>
    <property type="match status" value="7"/>
</dbReference>
<dbReference type="GO" id="GO:0006396">
    <property type="term" value="P:RNA processing"/>
    <property type="evidence" value="ECO:0007669"/>
    <property type="project" value="TreeGrafter"/>
</dbReference>
<dbReference type="Gene3D" id="1.25.40.10">
    <property type="entry name" value="Tetratricopeptide repeat domain"/>
    <property type="match status" value="3"/>
</dbReference>
<dbReference type="InterPro" id="IPR002885">
    <property type="entry name" value="PPR_rpt"/>
</dbReference>
<dbReference type="InterPro" id="IPR051114">
    <property type="entry name" value="Mito_RNA_Proc_CCM1"/>
</dbReference>
<name>A0A9D3V7Z1_9ROSI</name>
<evidence type="ECO:0000256" key="2">
    <source>
        <dbReference type="ARBA" id="ARBA00022737"/>
    </source>
</evidence>
<evidence type="ECO:0008006" key="6">
    <source>
        <dbReference type="Google" id="ProtNLM"/>
    </source>
</evidence>
<keyword evidence="2" id="KW-0677">Repeat</keyword>
<feature type="repeat" description="PPR" evidence="3">
    <location>
        <begin position="330"/>
        <end position="364"/>
    </location>
</feature>
<feature type="repeat" description="PPR" evidence="3">
    <location>
        <begin position="365"/>
        <end position="399"/>
    </location>
</feature>
<evidence type="ECO:0000256" key="3">
    <source>
        <dbReference type="PROSITE-ProRule" id="PRU00708"/>
    </source>
</evidence>
<dbReference type="Proteomes" id="UP000828251">
    <property type="component" value="Unassembled WGS sequence"/>
</dbReference>
<proteinExistence type="inferred from homology"/>
<keyword evidence="5" id="KW-1185">Reference proteome</keyword>
<protein>
    <recommendedName>
        <fullName evidence="6">Pentatricopeptide repeat-containing protein</fullName>
    </recommendedName>
</protein>
<dbReference type="PROSITE" id="PS51375">
    <property type="entry name" value="PPR"/>
    <property type="match status" value="7"/>
</dbReference>
<reference evidence="4 5" key="1">
    <citation type="journal article" date="2021" name="Plant Biotechnol. J.">
        <title>Multi-omics assisted identification of the key and species-specific regulatory components of drought-tolerant mechanisms in Gossypium stocksii.</title>
        <authorList>
            <person name="Yu D."/>
            <person name="Ke L."/>
            <person name="Zhang D."/>
            <person name="Wu Y."/>
            <person name="Sun Y."/>
            <person name="Mei J."/>
            <person name="Sun J."/>
            <person name="Sun Y."/>
        </authorList>
    </citation>
    <scope>NUCLEOTIDE SEQUENCE [LARGE SCALE GENOMIC DNA]</scope>
    <source>
        <strain evidence="5">cv. E1</strain>
        <tissue evidence="4">Leaf</tissue>
    </source>
</reference>
<feature type="repeat" description="PPR" evidence="3">
    <location>
        <begin position="119"/>
        <end position="153"/>
    </location>
</feature>
<dbReference type="InterPro" id="IPR011990">
    <property type="entry name" value="TPR-like_helical_dom_sf"/>
</dbReference>
<dbReference type="Pfam" id="PF12854">
    <property type="entry name" value="PPR_1"/>
    <property type="match status" value="1"/>
</dbReference>
<comment type="similarity">
    <text evidence="1">Belongs to the PPR family. P subfamily.</text>
</comment>
<evidence type="ECO:0000313" key="4">
    <source>
        <dbReference type="EMBL" id="KAH1073809.1"/>
    </source>
</evidence>
<evidence type="ECO:0000256" key="1">
    <source>
        <dbReference type="ARBA" id="ARBA00007626"/>
    </source>
</evidence>
<organism evidence="4 5">
    <name type="scientific">Gossypium stocksii</name>
    <dbReference type="NCBI Taxonomy" id="47602"/>
    <lineage>
        <taxon>Eukaryota</taxon>
        <taxon>Viridiplantae</taxon>
        <taxon>Streptophyta</taxon>
        <taxon>Embryophyta</taxon>
        <taxon>Tracheophyta</taxon>
        <taxon>Spermatophyta</taxon>
        <taxon>Magnoliopsida</taxon>
        <taxon>eudicotyledons</taxon>
        <taxon>Gunneridae</taxon>
        <taxon>Pentapetalae</taxon>
        <taxon>rosids</taxon>
        <taxon>malvids</taxon>
        <taxon>Malvales</taxon>
        <taxon>Malvaceae</taxon>
        <taxon>Malvoideae</taxon>
        <taxon>Gossypium</taxon>
    </lineage>
</organism>
<dbReference type="AlphaFoldDB" id="A0A9D3V7Z1"/>
<dbReference type="Pfam" id="PF13041">
    <property type="entry name" value="PPR_2"/>
    <property type="match status" value="2"/>
</dbReference>